<proteinExistence type="predicted"/>
<protein>
    <submittedName>
        <fullName evidence="1">Uncharacterized protein</fullName>
    </submittedName>
</protein>
<gene>
    <name evidence="1" type="ORF">M6B38_198495</name>
</gene>
<reference evidence="1" key="1">
    <citation type="journal article" date="2023" name="GigaByte">
        <title>Genome assembly of the bearded iris, Iris pallida Lam.</title>
        <authorList>
            <person name="Bruccoleri R.E."/>
            <person name="Oakeley E.J."/>
            <person name="Faust A.M.E."/>
            <person name="Altorfer M."/>
            <person name="Dessus-Babus S."/>
            <person name="Burckhardt D."/>
            <person name="Oertli M."/>
            <person name="Naumann U."/>
            <person name="Petersen F."/>
            <person name="Wong J."/>
        </authorList>
    </citation>
    <scope>NUCLEOTIDE SEQUENCE</scope>
    <source>
        <strain evidence="1">GSM-AAB239-AS_SAM_17_03QT</strain>
    </source>
</reference>
<reference evidence="1" key="2">
    <citation type="submission" date="2023-04" db="EMBL/GenBank/DDBJ databases">
        <authorList>
            <person name="Bruccoleri R.E."/>
            <person name="Oakeley E.J."/>
            <person name="Faust A.-M."/>
            <person name="Dessus-Babus S."/>
            <person name="Altorfer M."/>
            <person name="Burckhardt D."/>
            <person name="Oertli M."/>
            <person name="Naumann U."/>
            <person name="Petersen F."/>
            <person name="Wong J."/>
        </authorList>
    </citation>
    <scope>NUCLEOTIDE SEQUENCE</scope>
    <source>
        <strain evidence="1">GSM-AAB239-AS_SAM_17_03QT</strain>
        <tissue evidence="1">Leaf</tissue>
    </source>
</reference>
<sequence>MHHILVSLYLIFHKYLDTIYLKCQRRIVPTSYDEVSKYPRPSSAVFPYQPSLP</sequence>
<accession>A0AAX6EB47</accession>
<evidence type="ECO:0000313" key="1">
    <source>
        <dbReference type="EMBL" id="KAJ6801282.1"/>
    </source>
</evidence>
<name>A0AAX6EB47_IRIPA</name>
<dbReference type="EMBL" id="JANAVB010038218">
    <property type="protein sequence ID" value="KAJ6801282.1"/>
    <property type="molecule type" value="Genomic_DNA"/>
</dbReference>
<evidence type="ECO:0000313" key="2">
    <source>
        <dbReference type="Proteomes" id="UP001140949"/>
    </source>
</evidence>
<dbReference type="AlphaFoldDB" id="A0AAX6EB47"/>
<organism evidence="1 2">
    <name type="scientific">Iris pallida</name>
    <name type="common">Sweet iris</name>
    <dbReference type="NCBI Taxonomy" id="29817"/>
    <lineage>
        <taxon>Eukaryota</taxon>
        <taxon>Viridiplantae</taxon>
        <taxon>Streptophyta</taxon>
        <taxon>Embryophyta</taxon>
        <taxon>Tracheophyta</taxon>
        <taxon>Spermatophyta</taxon>
        <taxon>Magnoliopsida</taxon>
        <taxon>Liliopsida</taxon>
        <taxon>Asparagales</taxon>
        <taxon>Iridaceae</taxon>
        <taxon>Iridoideae</taxon>
        <taxon>Irideae</taxon>
        <taxon>Iris</taxon>
    </lineage>
</organism>
<keyword evidence="2" id="KW-1185">Reference proteome</keyword>
<dbReference type="Proteomes" id="UP001140949">
    <property type="component" value="Unassembled WGS sequence"/>
</dbReference>
<comment type="caution">
    <text evidence="1">The sequence shown here is derived from an EMBL/GenBank/DDBJ whole genome shotgun (WGS) entry which is preliminary data.</text>
</comment>